<reference evidence="2" key="1">
    <citation type="journal article" date="2016" name="Genome Biol. Evol.">
        <title>Comparative 'omics' of the Fusarium fujikuroi species complex highlights differences in genetic potential and metabolite synthesis.</title>
        <authorList>
            <person name="Niehaus E.-M."/>
            <person name="Muensterkoetter M."/>
            <person name="Proctor R.H."/>
            <person name="Brown D.W."/>
            <person name="Sharon A."/>
            <person name="Idan Y."/>
            <person name="Oren-Young L."/>
            <person name="Sieber C.M."/>
            <person name="Novak O."/>
            <person name="Pencik A."/>
            <person name="Tarkowska D."/>
            <person name="Hromadova K."/>
            <person name="Freeman S."/>
            <person name="Maymon M."/>
            <person name="Elazar M."/>
            <person name="Youssef S.A."/>
            <person name="El-Shabrawy E.S.M."/>
            <person name="Shalaby A.B.A."/>
            <person name="Houterman P."/>
            <person name="Brock N.L."/>
            <person name="Burkhardt I."/>
            <person name="Tsavkelova E.A."/>
            <person name="Dickschat J.S."/>
            <person name="Galuszka P."/>
            <person name="Gueldener U."/>
            <person name="Tudzynski B."/>
        </authorList>
    </citation>
    <scope>NUCLEOTIDE SEQUENCE [LARGE SCALE GENOMIC DNA]</scope>
    <source>
        <strain evidence="2">MRC7560</strain>
    </source>
</reference>
<sequence>MALLTPRDAIHIDDLDRYDEYIKTVAGNNILNMYQENQVIKVDIHEYPNDNIVRSAEFKPSPQADAYFKQDAEMAKEFLAQHESFGDGSHESRAECHGLPPDMEDARSRCFQFCGYVSHCGNRQCPHCYYVGGGCQWQKWCHP</sequence>
<evidence type="ECO:0000313" key="2">
    <source>
        <dbReference type="Proteomes" id="UP000184255"/>
    </source>
</evidence>
<keyword evidence="2" id="KW-1185">Reference proteome</keyword>
<dbReference type="Proteomes" id="UP000184255">
    <property type="component" value="Unassembled WGS sequence"/>
</dbReference>
<dbReference type="EMBL" id="FCQH01000011">
    <property type="protein sequence ID" value="CVL00331.1"/>
    <property type="molecule type" value="Genomic_DNA"/>
</dbReference>
<gene>
    <name evidence="1" type="ORF">FMAN_09818</name>
</gene>
<dbReference type="AlphaFoldDB" id="A0A1L7TYI6"/>
<dbReference type="VEuPathDB" id="FungiDB:FMAN_09818"/>
<name>A0A1L7TYI6_FUSMA</name>
<comment type="caution">
    <text evidence="1">The sequence shown here is derived from an EMBL/GenBank/DDBJ whole genome shotgun (WGS) entry which is preliminary data.</text>
</comment>
<dbReference type="RefSeq" id="XP_041686304.1">
    <property type="nucleotide sequence ID" value="XM_041820422.1"/>
</dbReference>
<protein>
    <submittedName>
        <fullName evidence="1">Uncharacterized protein</fullName>
    </submittedName>
</protein>
<organism evidence="1 2">
    <name type="scientific">Fusarium mangiferae</name>
    <name type="common">Mango malformation disease fungus</name>
    <dbReference type="NCBI Taxonomy" id="192010"/>
    <lineage>
        <taxon>Eukaryota</taxon>
        <taxon>Fungi</taxon>
        <taxon>Dikarya</taxon>
        <taxon>Ascomycota</taxon>
        <taxon>Pezizomycotina</taxon>
        <taxon>Sordariomycetes</taxon>
        <taxon>Hypocreomycetidae</taxon>
        <taxon>Hypocreales</taxon>
        <taxon>Nectriaceae</taxon>
        <taxon>Fusarium</taxon>
        <taxon>Fusarium fujikuroi species complex</taxon>
    </lineage>
</organism>
<dbReference type="GeneID" id="65089076"/>
<evidence type="ECO:0000313" key="1">
    <source>
        <dbReference type="EMBL" id="CVL00331.1"/>
    </source>
</evidence>
<proteinExistence type="predicted"/>
<accession>A0A1L7TYI6</accession>